<evidence type="ECO:0000313" key="2">
    <source>
        <dbReference type="Proteomes" id="UP001283361"/>
    </source>
</evidence>
<evidence type="ECO:0000313" key="1">
    <source>
        <dbReference type="EMBL" id="KAK3754257.1"/>
    </source>
</evidence>
<accession>A0AAE1D3B4</accession>
<dbReference type="AlphaFoldDB" id="A0AAE1D3B4"/>
<organism evidence="1 2">
    <name type="scientific">Elysia crispata</name>
    <name type="common">lettuce slug</name>
    <dbReference type="NCBI Taxonomy" id="231223"/>
    <lineage>
        <taxon>Eukaryota</taxon>
        <taxon>Metazoa</taxon>
        <taxon>Spiralia</taxon>
        <taxon>Lophotrochozoa</taxon>
        <taxon>Mollusca</taxon>
        <taxon>Gastropoda</taxon>
        <taxon>Heterobranchia</taxon>
        <taxon>Euthyneura</taxon>
        <taxon>Panpulmonata</taxon>
        <taxon>Sacoglossa</taxon>
        <taxon>Placobranchoidea</taxon>
        <taxon>Plakobranchidae</taxon>
        <taxon>Elysia</taxon>
    </lineage>
</organism>
<sequence>MNSSSSQHKSRAALILAQAGLVEGAAKVNWPNDPCLRLMAVIGSLKFSAGDDESGQGVVILSSSLKSGEGIQIVSLTVKLDSEIHSLTLESGQGIVIVSLTLELDTALK</sequence>
<protein>
    <submittedName>
        <fullName evidence="1">Uncharacterized protein</fullName>
    </submittedName>
</protein>
<dbReference type="EMBL" id="JAWDGP010005682">
    <property type="protein sequence ID" value="KAK3754257.1"/>
    <property type="molecule type" value="Genomic_DNA"/>
</dbReference>
<comment type="caution">
    <text evidence="1">The sequence shown here is derived from an EMBL/GenBank/DDBJ whole genome shotgun (WGS) entry which is preliminary data.</text>
</comment>
<dbReference type="Proteomes" id="UP001283361">
    <property type="component" value="Unassembled WGS sequence"/>
</dbReference>
<name>A0AAE1D3B4_9GAST</name>
<keyword evidence="2" id="KW-1185">Reference proteome</keyword>
<gene>
    <name evidence="1" type="ORF">RRG08_050922</name>
</gene>
<proteinExistence type="predicted"/>
<reference evidence="1" key="1">
    <citation type="journal article" date="2023" name="G3 (Bethesda)">
        <title>A reference genome for the long-term kleptoplast-retaining sea slug Elysia crispata morphotype clarki.</title>
        <authorList>
            <person name="Eastman K.E."/>
            <person name="Pendleton A.L."/>
            <person name="Shaikh M.A."/>
            <person name="Suttiyut T."/>
            <person name="Ogas R."/>
            <person name="Tomko P."/>
            <person name="Gavelis G."/>
            <person name="Widhalm J.R."/>
            <person name="Wisecaver J.H."/>
        </authorList>
    </citation>
    <scope>NUCLEOTIDE SEQUENCE</scope>
    <source>
        <strain evidence="1">ECLA1</strain>
    </source>
</reference>